<dbReference type="GO" id="GO:0000036">
    <property type="term" value="F:acyl carrier activity"/>
    <property type="evidence" value="ECO:0007669"/>
    <property type="project" value="UniProtKB-UniRule"/>
</dbReference>
<comment type="subcellular location">
    <subcellularLocation>
        <location evidence="3">Cytoplasm</location>
    </subcellularLocation>
</comment>
<feature type="modified residue" description="O-(pantetheine 4'-phosphoryl)serine" evidence="3">
    <location>
        <position position="39"/>
    </location>
</feature>
<dbReference type="Proteomes" id="UP000002482">
    <property type="component" value="Chromosome"/>
</dbReference>
<dbReference type="UniPathway" id="UPA00094"/>
<evidence type="ECO:0000256" key="1">
    <source>
        <dbReference type="ARBA" id="ARBA00022450"/>
    </source>
</evidence>
<evidence type="ECO:0000256" key="3">
    <source>
        <dbReference type="HAMAP-Rule" id="MF_01217"/>
    </source>
</evidence>
<dbReference type="HOGENOM" id="CLU_108696_5_4_4"/>
<dbReference type="InterPro" id="IPR009081">
    <property type="entry name" value="PP-bd_ACP"/>
</dbReference>
<dbReference type="GO" id="GO:0005737">
    <property type="term" value="C:cytoplasm"/>
    <property type="evidence" value="ECO:0007669"/>
    <property type="project" value="UniProtKB-SubCell"/>
</dbReference>
<keyword evidence="3" id="KW-0963">Cytoplasm</keyword>
<gene>
    <name evidence="3" type="primary">acpP</name>
    <name evidence="5" type="ordered locus">Acav_1390</name>
</gene>
<protein>
    <recommendedName>
        <fullName evidence="3">Acyl carrier protein</fullName>
        <shortName evidence="3">ACP</shortName>
    </recommendedName>
</protein>
<dbReference type="HAMAP" id="MF_01217">
    <property type="entry name" value="Acyl_carrier"/>
    <property type="match status" value="1"/>
</dbReference>
<dbReference type="PROSITE" id="PS50075">
    <property type="entry name" value="CARRIER"/>
    <property type="match status" value="1"/>
</dbReference>
<keyword evidence="1 3" id="KW-0596">Phosphopantetheine</keyword>
<keyword evidence="3" id="KW-0276">Fatty acid metabolism</keyword>
<keyword evidence="2 3" id="KW-0597">Phosphoprotein</keyword>
<comment type="PTM">
    <text evidence="3">4'-phosphopantetheine is transferred from CoA to a specific serine of apo-ACP by AcpS. This modification is essential for activity because fatty acids are bound in thioester linkage to the sulfhydryl of the prosthetic group.</text>
</comment>
<dbReference type="OrthoDB" id="3392378at2"/>
<keyword evidence="3" id="KW-0443">Lipid metabolism</keyword>
<organism evidence="5 6">
    <name type="scientific">Paracidovorax avenae (strain ATCC 19860 / DSM 7227 / CCUG 15838 / JCM 20985 / LMG 2117 / NCPPB 1011)</name>
    <name type="common">Acidovorax avenae</name>
    <dbReference type="NCBI Taxonomy" id="643561"/>
    <lineage>
        <taxon>Bacteria</taxon>
        <taxon>Pseudomonadati</taxon>
        <taxon>Pseudomonadota</taxon>
        <taxon>Betaproteobacteria</taxon>
        <taxon>Burkholderiales</taxon>
        <taxon>Comamonadaceae</taxon>
        <taxon>Paracidovorax</taxon>
    </lineage>
</organism>
<dbReference type="NCBIfam" id="NF003757">
    <property type="entry name" value="PRK05350.1"/>
    <property type="match status" value="1"/>
</dbReference>
<comment type="similarity">
    <text evidence="3">Belongs to the acyl carrier protein (ACP) family.</text>
</comment>
<evidence type="ECO:0000259" key="4">
    <source>
        <dbReference type="PROSITE" id="PS50075"/>
    </source>
</evidence>
<dbReference type="GeneID" id="34236658"/>
<comment type="pathway">
    <text evidence="3">Lipid metabolism; fatty acid biosynthesis.</text>
</comment>
<sequence>MNTQHILDKVRDILVETFEIDANRVTADANLFEDLDLDSIDAVDLAIKLQEMTGRRIQVDRFKSVRTVSDLVTTVQHLLATAETPATA</sequence>
<dbReference type="Gene3D" id="1.10.1200.10">
    <property type="entry name" value="ACP-like"/>
    <property type="match status" value="1"/>
</dbReference>
<keyword evidence="6" id="KW-1185">Reference proteome</keyword>
<dbReference type="Pfam" id="PF00550">
    <property type="entry name" value="PP-binding"/>
    <property type="match status" value="1"/>
</dbReference>
<accession>F0Q240</accession>
<evidence type="ECO:0000313" key="5">
    <source>
        <dbReference type="EMBL" id="ADX45312.1"/>
    </source>
</evidence>
<keyword evidence="3" id="KW-0275">Fatty acid biosynthesis</keyword>
<dbReference type="AlphaFoldDB" id="F0Q240"/>
<dbReference type="SUPFAM" id="SSF47336">
    <property type="entry name" value="ACP-like"/>
    <property type="match status" value="1"/>
</dbReference>
<evidence type="ECO:0000256" key="2">
    <source>
        <dbReference type="ARBA" id="ARBA00022553"/>
    </source>
</evidence>
<reference evidence="5" key="1">
    <citation type="submission" date="2011-02" db="EMBL/GenBank/DDBJ databases">
        <title>Complete sequence of Acidovorax avenae subsp. avenae ATCC 19860.</title>
        <authorList>
            <consortium name="US DOE Joint Genome Institute"/>
            <person name="Lucas S."/>
            <person name="Copeland A."/>
            <person name="Lapidus A."/>
            <person name="Cheng J.-F."/>
            <person name="Goodwin L."/>
            <person name="Pitluck S."/>
            <person name="Chertkov O."/>
            <person name="Held B."/>
            <person name="Detter J.C."/>
            <person name="Han C."/>
            <person name="Tapia R."/>
            <person name="Land M."/>
            <person name="Hauser L."/>
            <person name="Kyrpides N."/>
            <person name="Ivanova N."/>
            <person name="Ovchinnikova G."/>
            <person name="Pagani I."/>
            <person name="Gordon S."/>
            <person name="Woyke T."/>
        </authorList>
    </citation>
    <scope>NUCLEOTIDE SEQUENCE</scope>
    <source>
        <strain evidence="5">ATCC 19860</strain>
    </source>
</reference>
<dbReference type="RefSeq" id="WP_013593839.1">
    <property type="nucleotide sequence ID" value="NC_015138.1"/>
</dbReference>
<dbReference type="KEGG" id="aaa:Acav_1390"/>
<keyword evidence="3" id="KW-0444">Lipid biosynthesis</keyword>
<evidence type="ECO:0000313" key="6">
    <source>
        <dbReference type="Proteomes" id="UP000002482"/>
    </source>
</evidence>
<name>F0Q240_PARA1</name>
<feature type="domain" description="Carrier" evidence="4">
    <location>
        <begin position="4"/>
        <end position="79"/>
    </location>
</feature>
<comment type="function">
    <text evidence="3">Carrier of the growing fatty acid chain in fatty acid biosynthesis.</text>
</comment>
<dbReference type="InterPro" id="IPR036736">
    <property type="entry name" value="ACP-like_sf"/>
</dbReference>
<dbReference type="EMBL" id="CP002521">
    <property type="protein sequence ID" value="ADX45312.1"/>
    <property type="molecule type" value="Genomic_DNA"/>
</dbReference>
<dbReference type="InterPro" id="IPR003231">
    <property type="entry name" value="ACP"/>
</dbReference>
<proteinExistence type="inferred from homology"/>